<dbReference type="InterPro" id="IPR001638">
    <property type="entry name" value="Solute-binding_3/MltF_N"/>
</dbReference>
<dbReference type="Proteomes" id="UP000198976">
    <property type="component" value="Chromosome I"/>
</dbReference>
<evidence type="ECO:0000259" key="7">
    <source>
        <dbReference type="SMART" id="SM00062"/>
    </source>
</evidence>
<comment type="subcellular location">
    <subcellularLocation>
        <location evidence="1">Cell envelope</location>
    </subcellularLocation>
</comment>
<evidence type="ECO:0000313" key="9">
    <source>
        <dbReference type="Proteomes" id="UP000198976"/>
    </source>
</evidence>
<keyword evidence="3 6" id="KW-0732">Signal</keyword>
<feature type="compositionally biased region" description="Low complexity" evidence="5">
    <location>
        <begin position="29"/>
        <end position="48"/>
    </location>
</feature>
<feature type="chain" id="PRO_5046249083" evidence="6">
    <location>
        <begin position="20"/>
        <end position="324"/>
    </location>
</feature>
<dbReference type="InterPro" id="IPR018313">
    <property type="entry name" value="SBP_3_CS"/>
</dbReference>
<feature type="region of interest" description="Disordered" evidence="5">
    <location>
        <begin position="22"/>
        <end position="61"/>
    </location>
</feature>
<evidence type="ECO:0000256" key="2">
    <source>
        <dbReference type="ARBA" id="ARBA00010333"/>
    </source>
</evidence>
<dbReference type="PANTHER" id="PTHR35936">
    <property type="entry name" value="MEMBRANE-BOUND LYTIC MUREIN TRANSGLYCOSYLASE F"/>
    <property type="match status" value="1"/>
</dbReference>
<evidence type="ECO:0000256" key="6">
    <source>
        <dbReference type="SAM" id="SignalP"/>
    </source>
</evidence>
<gene>
    <name evidence="8" type="ORF">SAMN04489714_1000</name>
</gene>
<name>A0ABY0V760_9ACTO</name>
<dbReference type="Pfam" id="PF00497">
    <property type="entry name" value="SBP_bac_3"/>
    <property type="match status" value="1"/>
</dbReference>
<protein>
    <submittedName>
        <fullName evidence="8">Amino acid ABC transporter substrate-binding protein, PAAT family</fullName>
    </submittedName>
</protein>
<sequence length="324" mass="33727">MRKFTVVTAIAALTACGLAACSDPDDVPADQSNAGASSGAQSATSSADNPMASTGITPFDTSQIPVQDDIAALVPQEIKDRDVLRNGASTDYAPAEFRGDDGQTPVGYEVDLVRGLAQVLGLSEGTTTHAEFPTIIPALGTKFDIGMSAFTITPEREKETNFVQFIEVGSAYAVSTGNPKNFDPADPCGATLGVQNGTFQHEYANELSAKCEADGKPAIQVMPMDLQTDVATKVVGGQYDATLADSTVISYTVKLTQGQLEQVGDVIEAAPQGVAVSKSDQALTDALAKAMQYLMDSGYLEKILAPYGADSSALDTATVNPPVE</sequence>
<keyword evidence="9" id="KW-1185">Reference proteome</keyword>
<evidence type="ECO:0000313" key="8">
    <source>
        <dbReference type="EMBL" id="SDT93094.1"/>
    </source>
</evidence>
<dbReference type="PROSITE" id="PS01039">
    <property type="entry name" value="SBP_BACTERIAL_3"/>
    <property type="match status" value="1"/>
</dbReference>
<proteinExistence type="inferred from homology"/>
<dbReference type="SUPFAM" id="SSF53850">
    <property type="entry name" value="Periplasmic binding protein-like II"/>
    <property type="match status" value="1"/>
</dbReference>
<evidence type="ECO:0000256" key="1">
    <source>
        <dbReference type="ARBA" id="ARBA00004196"/>
    </source>
</evidence>
<dbReference type="PROSITE" id="PS51257">
    <property type="entry name" value="PROKAR_LIPOPROTEIN"/>
    <property type="match status" value="1"/>
</dbReference>
<accession>A0ABY0V760</accession>
<dbReference type="SMART" id="SM00062">
    <property type="entry name" value="PBPb"/>
    <property type="match status" value="1"/>
</dbReference>
<evidence type="ECO:0000256" key="3">
    <source>
        <dbReference type="ARBA" id="ARBA00022729"/>
    </source>
</evidence>
<feature type="compositionally biased region" description="Polar residues" evidence="5">
    <location>
        <begin position="51"/>
        <end position="61"/>
    </location>
</feature>
<feature type="domain" description="Solute-binding protein family 3/N-terminal" evidence="7">
    <location>
        <begin position="83"/>
        <end position="311"/>
    </location>
</feature>
<dbReference type="CDD" id="cd01004">
    <property type="entry name" value="PBP2_MidA_like"/>
    <property type="match status" value="1"/>
</dbReference>
<organism evidence="8 9">
    <name type="scientific">Schaalia radingae</name>
    <dbReference type="NCBI Taxonomy" id="131110"/>
    <lineage>
        <taxon>Bacteria</taxon>
        <taxon>Bacillati</taxon>
        <taxon>Actinomycetota</taxon>
        <taxon>Actinomycetes</taxon>
        <taxon>Actinomycetales</taxon>
        <taxon>Actinomycetaceae</taxon>
        <taxon>Schaalia</taxon>
    </lineage>
</organism>
<feature type="signal peptide" evidence="6">
    <location>
        <begin position="1"/>
        <end position="19"/>
    </location>
</feature>
<comment type="similarity">
    <text evidence="2 4">Belongs to the bacterial solute-binding protein 3 family.</text>
</comment>
<dbReference type="EMBL" id="LT629792">
    <property type="protein sequence ID" value="SDT93094.1"/>
    <property type="molecule type" value="Genomic_DNA"/>
</dbReference>
<dbReference type="Gene3D" id="3.40.190.10">
    <property type="entry name" value="Periplasmic binding protein-like II"/>
    <property type="match status" value="2"/>
</dbReference>
<dbReference type="PANTHER" id="PTHR35936:SF17">
    <property type="entry name" value="ARGININE-BINDING EXTRACELLULAR PROTEIN ARTP"/>
    <property type="match status" value="1"/>
</dbReference>
<evidence type="ECO:0000256" key="4">
    <source>
        <dbReference type="RuleBase" id="RU003744"/>
    </source>
</evidence>
<evidence type="ECO:0000256" key="5">
    <source>
        <dbReference type="SAM" id="MobiDB-lite"/>
    </source>
</evidence>
<dbReference type="RefSeq" id="WP_058236608.1">
    <property type="nucleotide sequence ID" value="NZ_LT629792.1"/>
</dbReference>
<reference evidence="8 9" key="1">
    <citation type="submission" date="2016-10" db="EMBL/GenBank/DDBJ databases">
        <authorList>
            <person name="Varghese N."/>
            <person name="Submissions S."/>
        </authorList>
    </citation>
    <scope>NUCLEOTIDE SEQUENCE [LARGE SCALE GENOMIC DNA]</scope>
    <source>
        <strain evidence="8 9">DSM 9169</strain>
    </source>
</reference>